<dbReference type="AlphaFoldDB" id="A6NW70"/>
<reference evidence="1 2" key="1">
    <citation type="submission" date="2007-04" db="EMBL/GenBank/DDBJ databases">
        <authorList>
            <person name="Fulton L."/>
            <person name="Clifton S."/>
            <person name="Fulton B."/>
            <person name="Xu J."/>
            <person name="Minx P."/>
            <person name="Pepin K.H."/>
            <person name="Johnson M."/>
            <person name="Thiruvilangam P."/>
            <person name="Bhonagiri V."/>
            <person name="Nash W.E."/>
            <person name="Mardis E.R."/>
            <person name="Wilson R.K."/>
        </authorList>
    </citation>
    <scope>NUCLEOTIDE SEQUENCE [LARGE SCALE GENOMIC DNA]</scope>
    <source>
        <strain evidence="1 2">ATCC 29799</strain>
    </source>
</reference>
<proteinExistence type="predicted"/>
<evidence type="ECO:0000313" key="1">
    <source>
        <dbReference type="EMBL" id="EDM99726.1"/>
    </source>
</evidence>
<keyword evidence="2" id="KW-1185">Reference proteome</keyword>
<protein>
    <submittedName>
        <fullName evidence="1">Uncharacterized protein</fullName>
    </submittedName>
</protein>
<organism evidence="1 2">
    <name type="scientific">Pseudoflavonifractor capillosus ATCC 29799</name>
    <dbReference type="NCBI Taxonomy" id="411467"/>
    <lineage>
        <taxon>Bacteria</taxon>
        <taxon>Bacillati</taxon>
        <taxon>Bacillota</taxon>
        <taxon>Clostridia</taxon>
        <taxon>Eubacteriales</taxon>
        <taxon>Oscillospiraceae</taxon>
        <taxon>Pseudoflavonifractor</taxon>
    </lineage>
</organism>
<sequence>MDIKIPQFRACIRNWGIFHGKYSCDVNDCLVFENQSRI</sequence>
<comment type="caution">
    <text evidence="1">The sequence shown here is derived from an EMBL/GenBank/DDBJ whole genome shotgun (WGS) entry which is preliminary data.</text>
</comment>
<evidence type="ECO:0000313" key="2">
    <source>
        <dbReference type="Proteomes" id="UP000003639"/>
    </source>
</evidence>
<accession>A6NW70</accession>
<gene>
    <name evidence="1" type="ORF">BACCAP_02462</name>
</gene>
<dbReference type="EMBL" id="AAXG02000015">
    <property type="protein sequence ID" value="EDM99726.1"/>
    <property type="molecule type" value="Genomic_DNA"/>
</dbReference>
<dbReference type="Proteomes" id="UP000003639">
    <property type="component" value="Unassembled WGS sequence"/>
</dbReference>
<dbReference type="STRING" id="411467.BACCAP_02462"/>
<reference evidence="1 2" key="2">
    <citation type="submission" date="2007-06" db="EMBL/GenBank/DDBJ databases">
        <title>Draft genome sequence of Pseudoflavonifractor capillosus ATCC 29799.</title>
        <authorList>
            <person name="Sudarsanam P."/>
            <person name="Ley R."/>
            <person name="Guruge J."/>
            <person name="Turnbaugh P.J."/>
            <person name="Mahowald M."/>
            <person name="Liep D."/>
            <person name="Gordon J."/>
        </authorList>
    </citation>
    <scope>NUCLEOTIDE SEQUENCE [LARGE SCALE GENOMIC DNA]</scope>
    <source>
        <strain evidence="1 2">ATCC 29799</strain>
    </source>
</reference>
<name>A6NW70_9FIRM</name>